<dbReference type="InterPro" id="IPR012337">
    <property type="entry name" value="RNaseH-like_sf"/>
</dbReference>
<dbReference type="GeneID" id="98658869"/>
<dbReference type="Proteomes" id="UP000468668">
    <property type="component" value="Unassembled WGS sequence"/>
</dbReference>
<comment type="caution">
    <text evidence="2">The sequence shown here is derived from an EMBL/GenBank/DDBJ whole genome shotgun (WGS) entry which is preliminary data.</text>
</comment>
<dbReference type="EMBL" id="WAJR01000058">
    <property type="protein sequence ID" value="KAB1634555.1"/>
    <property type="molecule type" value="Genomic_DNA"/>
</dbReference>
<dbReference type="Pfam" id="PF01609">
    <property type="entry name" value="DDE_Tnp_1"/>
    <property type="match status" value="1"/>
</dbReference>
<accession>A0A6N6NJ67</accession>
<sequence length="532" mass="59637">SLGYVDALEAEFDDPVAHFEEECRRMTEEAARAQAPVTVEFSAARKIDKRSEGRVELGAAVPSAYLHRDLGVWSFFERKRTSRGFSYDPCRILELLVWDRIAHPSSKFAAWQARGRFPRKCGFTADDVYRCLTYLDGNADALVSSMNASLEESRGPRDASCLYYDVTNYYFECDEEDGFRMRGVSKEHRPSPIVQMGLFLDSDGLPLGYELFPGNRNDMTTLLPAMSKAGVRDLPWGERVVVVADKGLNTSANIAACVLDGNGYIFSQSVRKATKGLKSWVLDDAGYEESASGSFKIKSRISEKAVYVAGEDGKKRRVTVPVKEVAFWSRDYFERSRRERAKVVEKSRAAVARGDLSSAAAKTSVRYAKDVPVVRETGEAASHNWVVDEERIAADEAMDGYYCIVTSEQEMDDRDVIDAYRGLWRIEESFRVMKGDLGARPVYCSTESHIRAHFLVCYVALLAMRLMQLDTGRKYSASEISEALAGVTGHLMDRNLYLFDYRTDLTDELAGAVGIDLSRQVLTRGQIRSIMA</sequence>
<dbReference type="GO" id="GO:0006313">
    <property type="term" value="P:DNA transposition"/>
    <property type="evidence" value="ECO:0007669"/>
    <property type="project" value="InterPro"/>
</dbReference>
<dbReference type="OrthoDB" id="9767746at2"/>
<evidence type="ECO:0000313" key="3">
    <source>
        <dbReference type="Proteomes" id="UP000468668"/>
    </source>
</evidence>
<feature type="domain" description="Transposase IS4-like" evidence="1">
    <location>
        <begin position="198"/>
        <end position="461"/>
    </location>
</feature>
<dbReference type="InterPro" id="IPR002559">
    <property type="entry name" value="Transposase_11"/>
</dbReference>
<feature type="non-terminal residue" evidence="2">
    <location>
        <position position="532"/>
    </location>
</feature>
<reference evidence="2 3" key="1">
    <citation type="submission" date="2019-09" db="EMBL/GenBank/DDBJ databases">
        <title>Whole genome shotgun sequencing (WGS) of Ellagibacter isourolithinifaciens DSM 104140(T) and Adlercreutzia muris DSM 29508(T).</title>
        <authorList>
            <person name="Stoll D.A."/>
            <person name="Danylec N."/>
            <person name="Huch M."/>
        </authorList>
    </citation>
    <scope>NUCLEOTIDE SEQUENCE [LARGE SCALE GENOMIC DNA]</scope>
    <source>
        <strain evidence="2 3">DSM 104140</strain>
    </source>
</reference>
<dbReference type="PANTHER" id="PTHR34614:SF2">
    <property type="entry name" value="TRANSPOSASE IS4-LIKE DOMAIN-CONTAINING PROTEIN"/>
    <property type="match status" value="1"/>
</dbReference>
<dbReference type="AlphaFoldDB" id="A0A6N6NJ67"/>
<dbReference type="InterPro" id="IPR047654">
    <property type="entry name" value="IS1634_transpos"/>
</dbReference>
<feature type="non-terminal residue" evidence="2">
    <location>
        <position position="1"/>
    </location>
</feature>
<evidence type="ECO:0000259" key="1">
    <source>
        <dbReference type="Pfam" id="PF01609"/>
    </source>
</evidence>
<dbReference type="GO" id="GO:0003677">
    <property type="term" value="F:DNA binding"/>
    <property type="evidence" value="ECO:0007669"/>
    <property type="project" value="InterPro"/>
</dbReference>
<dbReference type="SUPFAM" id="SSF53098">
    <property type="entry name" value="Ribonuclease H-like"/>
    <property type="match status" value="1"/>
</dbReference>
<dbReference type="RefSeq" id="WP_158050491.1">
    <property type="nucleotide sequence ID" value="NZ_WAJR01000058.1"/>
</dbReference>
<dbReference type="GO" id="GO:0004803">
    <property type="term" value="F:transposase activity"/>
    <property type="evidence" value="ECO:0007669"/>
    <property type="project" value="InterPro"/>
</dbReference>
<proteinExistence type="predicted"/>
<protein>
    <submittedName>
        <fullName evidence="2">IS1634 family transposase</fullName>
    </submittedName>
</protein>
<name>A0A6N6NJ67_9ACTN</name>
<evidence type="ECO:0000313" key="2">
    <source>
        <dbReference type="EMBL" id="KAB1634555.1"/>
    </source>
</evidence>
<dbReference type="PANTHER" id="PTHR34614">
    <property type="match status" value="1"/>
</dbReference>
<organism evidence="2 3">
    <name type="scientific">Ellagibacter isourolithinifaciens</name>
    <dbReference type="NCBI Taxonomy" id="2137581"/>
    <lineage>
        <taxon>Bacteria</taxon>
        <taxon>Bacillati</taxon>
        <taxon>Actinomycetota</taxon>
        <taxon>Coriobacteriia</taxon>
        <taxon>Eggerthellales</taxon>
        <taxon>Eggerthellaceae</taxon>
        <taxon>Ellagibacter</taxon>
    </lineage>
</organism>
<keyword evidence="3" id="KW-1185">Reference proteome</keyword>
<gene>
    <name evidence="2" type="ORF">F8C90_10685</name>
</gene>
<dbReference type="NCBIfam" id="NF033559">
    <property type="entry name" value="transpos_IS1634"/>
    <property type="match status" value="1"/>
</dbReference>